<dbReference type="PANTHER" id="PTHR35807:SF1">
    <property type="entry name" value="TRANSCRIPTIONAL REGULATOR REDD"/>
    <property type="match status" value="1"/>
</dbReference>
<evidence type="ECO:0000313" key="7">
    <source>
        <dbReference type="EMBL" id="GAA2011521.1"/>
    </source>
</evidence>
<dbReference type="EMBL" id="BAAAPC010000023">
    <property type="protein sequence ID" value="GAA2011521.1"/>
    <property type="molecule type" value="Genomic_DNA"/>
</dbReference>
<evidence type="ECO:0000259" key="6">
    <source>
        <dbReference type="PROSITE" id="PS51755"/>
    </source>
</evidence>
<keyword evidence="8" id="KW-1185">Reference proteome</keyword>
<keyword evidence="4" id="KW-0804">Transcription</keyword>
<dbReference type="Pfam" id="PF03704">
    <property type="entry name" value="BTAD"/>
    <property type="match status" value="1"/>
</dbReference>
<keyword evidence="3 5" id="KW-0238">DNA-binding</keyword>
<comment type="similarity">
    <text evidence="1">Belongs to the AfsR/DnrI/RedD regulatory family.</text>
</comment>
<dbReference type="InterPro" id="IPR001867">
    <property type="entry name" value="OmpR/PhoB-type_DNA-bd"/>
</dbReference>
<dbReference type="InterPro" id="IPR011990">
    <property type="entry name" value="TPR-like_helical_dom_sf"/>
</dbReference>
<evidence type="ECO:0000256" key="1">
    <source>
        <dbReference type="ARBA" id="ARBA00005820"/>
    </source>
</evidence>
<sequence length="270" mass="30177">MIEHEFRILGPLDTFGSEGRVAIKSARIQILLAMLLMNANRVVGGERLIDAIWGEAPPDSVTSQLRICVSGLRRQLKLNGSSARIETHPSGYLIRVPDDALDLSTFHRMVDRSRRELEGGRIELAAALMRSALGLWRGSLCEGLDSRLLRSVARKEEEERLLVTEEYFDLQLLLGRHRRIIGELTSFAAENPFRETPAAQLMLALHRSGRQADALDVYRDLRERFSQQLGIDPTESLRELHHLILKGDGVTAFASSRWAVANTDMAGVSA</sequence>
<accession>A0ABP5F0Y3</accession>
<dbReference type="SUPFAM" id="SSF46894">
    <property type="entry name" value="C-terminal effector domain of the bipartite response regulators"/>
    <property type="match status" value="1"/>
</dbReference>
<feature type="domain" description="OmpR/PhoB-type" evidence="6">
    <location>
        <begin position="1"/>
        <end position="96"/>
    </location>
</feature>
<feature type="DNA-binding region" description="OmpR/PhoB-type" evidence="5">
    <location>
        <begin position="1"/>
        <end position="96"/>
    </location>
</feature>
<dbReference type="PANTHER" id="PTHR35807">
    <property type="entry name" value="TRANSCRIPTIONAL REGULATOR REDD-RELATED"/>
    <property type="match status" value="1"/>
</dbReference>
<evidence type="ECO:0000313" key="8">
    <source>
        <dbReference type="Proteomes" id="UP001501585"/>
    </source>
</evidence>
<evidence type="ECO:0000256" key="5">
    <source>
        <dbReference type="PROSITE-ProRule" id="PRU01091"/>
    </source>
</evidence>
<dbReference type="InterPro" id="IPR016032">
    <property type="entry name" value="Sig_transdc_resp-reg_C-effctor"/>
</dbReference>
<reference evidence="8" key="1">
    <citation type="journal article" date="2019" name="Int. J. Syst. Evol. Microbiol.">
        <title>The Global Catalogue of Microorganisms (GCM) 10K type strain sequencing project: providing services to taxonomists for standard genome sequencing and annotation.</title>
        <authorList>
            <consortium name="The Broad Institute Genomics Platform"/>
            <consortium name="The Broad Institute Genome Sequencing Center for Infectious Disease"/>
            <person name="Wu L."/>
            <person name="Ma J."/>
        </authorList>
    </citation>
    <scope>NUCLEOTIDE SEQUENCE [LARGE SCALE GENOMIC DNA]</scope>
    <source>
        <strain evidence="8">JCM 15313</strain>
    </source>
</reference>
<comment type="caution">
    <text evidence="7">The sequence shown here is derived from an EMBL/GenBank/DDBJ whole genome shotgun (WGS) entry which is preliminary data.</text>
</comment>
<dbReference type="InterPro" id="IPR051677">
    <property type="entry name" value="AfsR-DnrI-RedD_regulator"/>
</dbReference>
<keyword evidence="2" id="KW-0805">Transcription regulation</keyword>
<dbReference type="PROSITE" id="PS51755">
    <property type="entry name" value="OMPR_PHOB"/>
    <property type="match status" value="1"/>
</dbReference>
<evidence type="ECO:0000256" key="3">
    <source>
        <dbReference type="ARBA" id="ARBA00023125"/>
    </source>
</evidence>
<dbReference type="CDD" id="cd15831">
    <property type="entry name" value="BTAD"/>
    <property type="match status" value="1"/>
</dbReference>
<gene>
    <name evidence="7" type="ORF">GCM10009799_44700</name>
</gene>
<protein>
    <recommendedName>
        <fullName evidence="6">OmpR/PhoB-type domain-containing protein</fullName>
    </recommendedName>
</protein>
<evidence type="ECO:0000256" key="4">
    <source>
        <dbReference type="ARBA" id="ARBA00023163"/>
    </source>
</evidence>
<dbReference type="Pfam" id="PF00486">
    <property type="entry name" value="Trans_reg_C"/>
    <property type="match status" value="1"/>
</dbReference>
<dbReference type="SMART" id="SM00862">
    <property type="entry name" value="Trans_reg_C"/>
    <property type="match status" value="1"/>
</dbReference>
<dbReference type="RefSeq" id="WP_344103801.1">
    <property type="nucleotide sequence ID" value="NZ_BAAAPC010000023.1"/>
</dbReference>
<proteinExistence type="inferred from homology"/>
<dbReference type="Proteomes" id="UP001501585">
    <property type="component" value="Unassembled WGS sequence"/>
</dbReference>
<organism evidence="7 8">
    <name type="scientific">Nocardiopsis rhodophaea</name>
    <dbReference type="NCBI Taxonomy" id="280238"/>
    <lineage>
        <taxon>Bacteria</taxon>
        <taxon>Bacillati</taxon>
        <taxon>Actinomycetota</taxon>
        <taxon>Actinomycetes</taxon>
        <taxon>Streptosporangiales</taxon>
        <taxon>Nocardiopsidaceae</taxon>
        <taxon>Nocardiopsis</taxon>
    </lineage>
</organism>
<dbReference type="InterPro" id="IPR005158">
    <property type="entry name" value="BTAD"/>
</dbReference>
<name>A0ABP5F0Y3_9ACTN</name>
<dbReference type="Gene3D" id="1.25.40.10">
    <property type="entry name" value="Tetratricopeptide repeat domain"/>
    <property type="match status" value="1"/>
</dbReference>
<evidence type="ECO:0000256" key="2">
    <source>
        <dbReference type="ARBA" id="ARBA00023015"/>
    </source>
</evidence>
<dbReference type="Gene3D" id="1.10.10.10">
    <property type="entry name" value="Winged helix-like DNA-binding domain superfamily/Winged helix DNA-binding domain"/>
    <property type="match status" value="1"/>
</dbReference>
<dbReference type="SMART" id="SM01043">
    <property type="entry name" value="BTAD"/>
    <property type="match status" value="1"/>
</dbReference>
<dbReference type="SUPFAM" id="SSF48452">
    <property type="entry name" value="TPR-like"/>
    <property type="match status" value="1"/>
</dbReference>
<dbReference type="InterPro" id="IPR036388">
    <property type="entry name" value="WH-like_DNA-bd_sf"/>
</dbReference>